<keyword evidence="2" id="KW-1003">Cell membrane</keyword>
<dbReference type="Gene3D" id="1.10.3730.20">
    <property type="match status" value="1"/>
</dbReference>
<evidence type="ECO:0000256" key="5">
    <source>
        <dbReference type="ARBA" id="ARBA00023136"/>
    </source>
</evidence>
<keyword evidence="3 6" id="KW-0812">Transmembrane</keyword>
<feature type="transmembrane region" description="Helical" evidence="6">
    <location>
        <begin position="44"/>
        <end position="62"/>
    </location>
</feature>
<dbReference type="SUPFAM" id="SSF103481">
    <property type="entry name" value="Multidrug resistance efflux transporter EmrE"/>
    <property type="match status" value="1"/>
</dbReference>
<gene>
    <name evidence="8" type="ORF">ACH50_09210</name>
</gene>
<evidence type="ECO:0000256" key="6">
    <source>
        <dbReference type="SAM" id="Phobius"/>
    </source>
</evidence>
<comment type="caution">
    <text evidence="8">The sequence shown here is derived from an EMBL/GenBank/DDBJ whole genome shotgun (WGS) entry which is preliminary data.</text>
</comment>
<dbReference type="InterPro" id="IPR037185">
    <property type="entry name" value="EmrE-like"/>
</dbReference>
<evidence type="ECO:0000259" key="7">
    <source>
        <dbReference type="Pfam" id="PF00892"/>
    </source>
</evidence>
<sequence>MSLLAYGIIIYAMASAPLGAVSALRETSVLFAAVLGYLFLGETLTLRKIAACAVIVAGTLIMG</sequence>
<feature type="domain" description="EamA" evidence="7">
    <location>
        <begin position="3"/>
        <end position="62"/>
    </location>
</feature>
<protein>
    <recommendedName>
        <fullName evidence="7">EamA domain-containing protein</fullName>
    </recommendedName>
</protein>
<organism evidence="8 9">
    <name type="scientific">Franconibacter pulveris</name>
    <dbReference type="NCBI Taxonomy" id="435910"/>
    <lineage>
        <taxon>Bacteria</taxon>
        <taxon>Pseudomonadati</taxon>
        <taxon>Pseudomonadota</taxon>
        <taxon>Gammaproteobacteria</taxon>
        <taxon>Enterobacterales</taxon>
        <taxon>Enterobacteriaceae</taxon>
        <taxon>Franconibacter</taxon>
    </lineage>
</organism>
<dbReference type="GO" id="GO:0005886">
    <property type="term" value="C:plasma membrane"/>
    <property type="evidence" value="ECO:0007669"/>
    <property type="project" value="UniProtKB-SubCell"/>
</dbReference>
<evidence type="ECO:0000256" key="3">
    <source>
        <dbReference type="ARBA" id="ARBA00022692"/>
    </source>
</evidence>
<evidence type="ECO:0000313" key="9">
    <source>
        <dbReference type="Proteomes" id="UP000037315"/>
    </source>
</evidence>
<evidence type="ECO:0000256" key="4">
    <source>
        <dbReference type="ARBA" id="ARBA00022989"/>
    </source>
</evidence>
<comment type="subcellular location">
    <subcellularLocation>
        <location evidence="1">Cell membrane</location>
        <topology evidence="1">Multi-pass membrane protein</topology>
    </subcellularLocation>
</comment>
<evidence type="ECO:0000256" key="2">
    <source>
        <dbReference type="ARBA" id="ARBA00022475"/>
    </source>
</evidence>
<dbReference type="InterPro" id="IPR000620">
    <property type="entry name" value="EamA_dom"/>
</dbReference>
<dbReference type="Proteomes" id="UP000037315">
    <property type="component" value="Unassembled WGS sequence"/>
</dbReference>
<dbReference type="PATRIC" id="fig|1656095.3.peg.4469"/>
<reference evidence="8 9" key="1">
    <citation type="submission" date="2015-06" db="EMBL/GenBank/DDBJ databases">
        <title>Genome sequencing of Cronobacter sp. strain DJ34 isolated from petroleum contaminated sludge of Duliajan Oil Fields, Assam, India.</title>
        <authorList>
            <person name="Pal S."/>
            <person name="Banerjee T.D."/>
            <person name="Roy A."/>
            <person name="Sar P."/>
            <person name="Kazy S.K."/>
        </authorList>
    </citation>
    <scope>NUCLEOTIDE SEQUENCE [LARGE SCALE GENOMIC DNA]</scope>
    <source>
        <strain evidence="8 9">DJ34</strain>
    </source>
</reference>
<evidence type="ECO:0000256" key="1">
    <source>
        <dbReference type="ARBA" id="ARBA00004651"/>
    </source>
</evidence>
<dbReference type="EMBL" id="LFEJ01000013">
    <property type="protein sequence ID" value="KMV34927.1"/>
    <property type="molecule type" value="Genomic_DNA"/>
</dbReference>
<dbReference type="AlphaFoldDB" id="A0A0J8VPP9"/>
<name>A0A0J8VPP9_9ENTR</name>
<evidence type="ECO:0000313" key="8">
    <source>
        <dbReference type="EMBL" id="KMV34927.1"/>
    </source>
</evidence>
<proteinExistence type="predicted"/>
<keyword evidence="9" id="KW-1185">Reference proteome</keyword>
<dbReference type="Pfam" id="PF00892">
    <property type="entry name" value="EamA"/>
    <property type="match status" value="1"/>
</dbReference>
<accession>A0A0J8VPP9</accession>
<keyword evidence="4 6" id="KW-1133">Transmembrane helix</keyword>
<keyword evidence="5 6" id="KW-0472">Membrane</keyword>